<evidence type="ECO:0000313" key="5">
    <source>
        <dbReference type="Proteomes" id="UP000007305"/>
    </source>
</evidence>
<evidence type="ECO:0000259" key="2">
    <source>
        <dbReference type="Pfam" id="PF00855"/>
    </source>
</evidence>
<dbReference type="Gene3D" id="2.30.30.140">
    <property type="match status" value="1"/>
</dbReference>
<reference evidence="3" key="2">
    <citation type="submission" date="2015-12" db="EMBL/GenBank/DDBJ databases">
        <title>Update maize B73 reference genome by single molecule sequencing technologies.</title>
        <authorList>
            <consortium name="Maize Genome Sequencing Project"/>
            <person name="Ware D."/>
        </authorList>
    </citation>
    <scope>NUCLEOTIDE SEQUENCE</scope>
    <source>
        <tissue evidence="3">Seedling</tissue>
    </source>
</reference>
<proteinExistence type="predicted"/>
<feature type="compositionally biased region" description="Pro residues" evidence="1">
    <location>
        <begin position="168"/>
        <end position="180"/>
    </location>
</feature>
<dbReference type="PaxDb" id="4577-AC233870.1_FGP004"/>
<dbReference type="PANTHER" id="PTHR33697">
    <property type="entry name" value="T17B22.17 PROTEIN-RELATED"/>
    <property type="match status" value="1"/>
</dbReference>
<reference evidence="4" key="4">
    <citation type="submission" date="2021-05" db="UniProtKB">
        <authorList>
            <consortium name="EnsemblPlants"/>
        </authorList>
    </citation>
    <scope>IDENTIFICATION</scope>
    <source>
        <strain evidence="4">cv. B73</strain>
    </source>
</reference>
<dbReference type="CDD" id="cd05162">
    <property type="entry name" value="PWWP"/>
    <property type="match status" value="1"/>
</dbReference>
<dbReference type="GeneID" id="100216954"/>
<evidence type="ECO:0000313" key="4">
    <source>
        <dbReference type="EnsemblPlants" id="Zm00001eb297240_P001"/>
    </source>
</evidence>
<dbReference type="OrthoDB" id="674240at2759"/>
<dbReference type="AlphaFoldDB" id="A0A1D6MDX6"/>
<dbReference type="eggNOG" id="ENOG502QUJY">
    <property type="taxonomic scope" value="Eukaryota"/>
</dbReference>
<feature type="region of interest" description="Disordered" evidence="1">
    <location>
        <begin position="146"/>
        <end position="204"/>
    </location>
</feature>
<dbReference type="EMBL" id="CM000782">
    <property type="protein sequence ID" value="AQK88855.1"/>
    <property type="molecule type" value="Genomic_DNA"/>
</dbReference>
<feature type="domain" description="PWWP" evidence="2">
    <location>
        <begin position="18"/>
        <end position="92"/>
    </location>
</feature>
<name>A0A1D6MDX6_MAIZE</name>
<evidence type="ECO:0000313" key="3">
    <source>
        <dbReference type="EMBL" id="AQK88855.1"/>
    </source>
</evidence>
<dbReference type="SUPFAM" id="SSF63748">
    <property type="entry name" value="Tudor/PWWP/MBT"/>
    <property type="match status" value="1"/>
</dbReference>
<evidence type="ECO:0000256" key="1">
    <source>
        <dbReference type="SAM" id="MobiDB-lite"/>
    </source>
</evidence>
<organism evidence="4 5">
    <name type="scientific">Zea mays</name>
    <name type="common">Maize</name>
    <dbReference type="NCBI Taxonomy" id="4577"/>
    <lineage>
        <taxon>Eukaryota</taxon>
        <taxon>Viridiplantae</taxon>
        <taxon>Streptophyta</taxon>
        <taxon>Embryophyta</taxon>
        <taxon>Tracheophyta</taxon>
        <taxon>Spermatophyta</taxon>
        <taxon>Magnoliopsida</taxon>
        <taxon>Liliopsida</taxon>
        <taxon>Poales</taxon>
        <taxon>Poaceae</taxon>
        <taxon>PACMAD clade</taxon>
        <taxon>Panicoideae</taxon>
        <taxon>Andropogonodae</taxon>
        <taxon>Andropogoneae</taxon>
        <taxon>Tripsacinae</taxon>
        <taxon>Zea</taxon>
    </lineage>
</organism>
<dbReference type="RefSeq" id="NP_001388329.1">
    <property type="nucleotide sequence ID" value="NM_001401400.1"/>
</dbReference>
<dbReference type="Gramene" id="Zm00001eb297240_T001">
    <property type="protein sequence ID" value="Zm00001eb297240_P001"/>
    <property type="gene ID" value="Zm00001eb297240"/>
</dbReference>
<dbReference type="Proteomes" id="UP000007305">
    <property type="component" value="Chromosome 6"/>
</dbReference>
<feature type="region of interest" description="Disordered" evidence="1">
    <location>
        <begin position="400"/>
        <end position="431"/>
    </location>
</feature>
<dbReference type="InterPro" id="IPR000313">
    <property type="entry name" value="PWWP_dom"/>
</dbReference>
<dbReference type="InterPro" id="IPR044679">
    <property type="entry name" value="PWWP2-like"/>
</dbReference>
<dbReference type="PANTHER" id="PTHR33697:SF3">
    <property type="entry name" value="TUDOR_PWWP_MBT SUPERFAMILY PROTEIN"/>
    <property type="match status" value="1"/>
</dbReference>
<accession>A0A1D6MDX6</accession>
<feature type="region of interest" description="Disordered" evidence="1">
    <location>
        <begin position="250"/>
        <end position="273"/>
    </location>
</feature>
<feature type="compositionally biased region" description="Basic and acidic residues" evidence="1">
    <location>
        <begin position="402"/>
        <end position="431"/>
    </location>
</feature>
<reference evidence="5" key="1">
    <citation type="journal article" date="2009" name="Science">
        <title>The B73 maize genome: complexity, diversity, and dynamics.</title>
        <authorList>
            <person name="Schnable P.S."/>
            <person name="Ware D."/>
            <person name="Fulton R.S."/>
            <person name="Stein J.C."/>
            <person name="Wei F."/>
            <person name="Pasternak S."/>
            <person name="Liang C."/>
            <person name="Zhang J."/>
            <person name="Fulton L."/>
            <person name="Graves T.A."/>
            <person name="Minx P."/>
            <person name="Reily A.D."/>
            <person name="Courtney L."/>
            <person name="Kruchowski S.S."/>
            <person name="Tomlinson C."/>
            <person name="Strong C."/>
            <person name="Delehaunty K."/>
            <person name="Fronick C."/>
            <person name="Courtney B."/>
            <person name="Rock S.M."/>
            <person name="Belter E."/>
            <person name="Du F."/>
            <person name="Kim K."/>
            <person name="Abbott R.M."/>
            <person name="Cotton M."/>
            <person name="Levy A."/>
            <person name="Marchetto P."/>
            <person name="Ochoa K."/>
            <person name="Jackson S.M."/>
            <person name="Gillam B."/>
            <person name="Chen W."/>
            <person name="Yan L."/>
            <person name="Higginbotham J."/>
            <person name="Cardenas M."/>
            <person name="Waligorski J."/>
            <person name="Applebaum E."/>
            <person name="Phelps L."/>
            <person name="Falcone J."/>
            <person name="Kanchi K."/>
            <person name="Thane T."/>
            <person name="Scimone A."/>
            <person name="Thane N."/>
            <person name="Henke J."/>
            <person name="Wang T."/>
            <person name="Ruppert J."/>
            <person name="Shah N."/>
            <person name="Rotter K."/>
            <person name="Hodges J."/>
            <person name="Ingenthron E."/>
            <person name="Cordes M."/>
            <person name="Kohlberg S."/>
            <person name="Sgro J."/>
            <person name="Delgado B."/>
            <person name="Mead K."/>
            <person name="Chinwalla A."/>
            <person name="Leonard S."/>
            <person name="Crouse K."/>
            <person name="Collura K."/>
            <person name="Kudrna D."/>
            <person name="Currie J."/>
            <person name="He R."/>
            <person name="Angelova A."/>
            <person name="Rajasekar S."/>
            <person name="Mueller T."/>
            <person name="Lomeli R."/>
            <person name="Scara G."/>
            <person name="Ko A."/>
            <person name="Delaney K."/>
            <person name="Wissotski M."/>
            <person name="Lopez G."/>
            <person name="Campos D."/>
            <person name="Braidotti M."/>
            <person name="Ashley E."/>
            <person name="Golser W."/>
            <person name="Kim H."/>
            <person name="Lee S."/>
            <person name="Lin J."/>
            <person name="Dujmic Z."/>
            <person name="Kim W."/>
            <person name="Talag J."/>
            <person name="Zuccolo A."/>
            <person name="Fan C."/>
            <person name="Sebastian A."/>
            <person name="Kramer M."/>
            <person name="Spiegel L."/>
            <person name="Nascimento L."/>
            <person name="Zutavern T."/>
            <person name="Miller B."/>
            <person name="Ambroise C."/>
            <person name="Muller S."/>
            <person name="Spooner W."/>
            <person name="Narechania A."/>
            <person name="Ren L."/>
            <person name="Wei S."/>
            <person name="Kumari S."/>
            <person name="Faga B."/>
            <person name="Levy M.J."/>
            <person name="McMahan L."/>
            <person name="Van Buren P."/>
            <person name="Vaughn M.W."/>
            <person name="Ying K."/>
            <person name="Yeh C.-T."/>
            <person name="Emrich S.J."/>
            <person name="Jia Y."/>
            <person name="Kalyanaraman A."/>
            <person name="Hsia A.-P."/>
            <person name="Barbazuk W.B."/>
            <person name="Baucom R.S."/>
            <person name="Brutnell T.P."/>
            <person name="Carpita N.C."/>
            <person name="Chaparro C."/>
            <person name="Chia J.-M."/>
            <person name="Deragon J.-M."/>
            <person name="Estill J.C."/>
            <person name="Fu Y."/>
            <person name="Jeddeloh J.A."/>
            <person name="Han Y."/>
            <person name="Lee H."/>
            <person name="Li P."/>
            <person name="Lisch D.R."/>
            <person name="Liu S."/>
            <person name="Liu Z."/>
            <person name="Nagel D.H."/>
            <person name="McCann M.C."/>
            <person name="SanMiguel P."/>
            <person name="Myers A.M."/>
            <person name="Nettleton D."/>
            <person name="Nguyen J."/>
            <person name="Penning B.W."/>
            <person name="Ponnala L."/>
            <person name="Schneider K.L."/>
            <person name="Schwartz D.C."/>
            <person name="Sharma A."/>
            <person name="Soderlund C."/>
            <person name="Springer N.M."/>
            <person name="Sun Q."/>
            <person name="Wang H."/>
            <person name="Waterman M."/>
            <person name="Westerman R."/>
            <person name="Wolfgruber T.K."/>
            <person name="Yang L."/>
            <person name="Yu Y."/>
            <person name="Zhang L."/>
            <person name="Zhou S."/>
            <person name="Zhu Q."/>
            <person name="Bennetzen J.L."/>
            <person name="Dawe R.K."/>
            <person name="Jiang J."/>
            <person name="Jiang N."/>
            <person name="Presting G.G."/>
            <person name="Wessler S.R."/>
            <person name="Aluru S."/>
            <person name="Martienssen R.A."/>
            <person name="Clifton S.W."/>
            <person name="McCombie W.R."/>
            <person name="Wing R.A."/>
            <person name="Wilson R.K."/>
        </authorList>
    </citation>
    <scope>NUCLEOTIDE SEQUENCE [LARGE SCALE GENOMIC DNA]</scope>
    <source>
        <strain evidence="5">cv. B73</strain>
    </source>
</reference>
<dbReference type="ExpressionAtlas" id="A0A1D6MDX6">
    <property type="expression patterns" value="baseline and differential"/>
</dbReference>
<protein>
    <submittedName>
        <fullName evidence="3">Tudor/PWWP/MBT superfamily protein</fullName>
    </submittedName>
</protein>
<keyword evidence="5" id="KW-1185">Reference proteome</keyword>
<dbReference type="EnsemblPlants" id="Zm00001eb297240_T001">
    <property type="protein sequence ID" value="Zm00001eb297240_P001"/>
    <property type="gene ID" value="Zm00001eb297240"/>
</dbReference>
<dbReference type="Pfam" id="PF00855">
    <property type="entry name" value="PWWP"/>
    <property type="match status" value="1"/>
</dbReference>
<reference evidence="4" key="3">
    <citation type="submission" date="2019-07" db="EMBL/GenBank/DDBJ databases">
        <authorList>
            <person name="Seetharam A."/>
            <person name="Woodhouse M."/>
            <person name="Cannon E."/>
        </authorList>
    </citation>
    <scope>NUCLEOTIDE SEQUENCE [LARGE SCALE GENOMIC DNA]</scope>
    <source>
        <strain evidence="4">cv. B73</strain>
    </source>
</reference>
<gene>
    <name evidence="4" type="primary">LOC100216954</name>
    <name evidence="3" type="ORF">ZEAMMB73_Zm00001d039155</name>
</gene>
<sequence>MGGLLKEEGPAVDVSVEGTLVWLRRPNGSWWPSIVISPQDVPEGCAPPPRCPATPIMLLGRRPDGPTFVDWCNLARCKRVKPFRCGELDFEQRITNALTLAASGNRSSWSYNKGRYARMEGAILQALDIEKDSALGPVTKAYLHAPSCSPSPKVGMPNGQVKDAAPKDPSPAIQPPLPPPRSKRKRKTPYDSEDDTPQGSCRMRDLRDIGSKTVPTMDLSNAAAIFAPKYNDLPNVGQARRIVRSQATTKRKHAAAHQDQPCGIPRKKDRSRPLSELCNGDIWNGSRPNGQKADEHLLGVATCSSSSSGTSTLDTPLDTNSCHRSAASTDQAKGTAISCMARLLSDDSRHGNDFVGTPPAAQNISEPDHLHRYQPCGLTNNPTWKAGKHACKSIKMRTIRSVGHEGKDRTRDSNNDHGCQKTKTGKHEAARDDEVVLLENRLEKRSLNKNKPAEHDTKMHIAIVPSGMDCVGTVQQQHCKSKCGPEESLETLSSHSNCESGSVSSVVFEKPLHLNPSLYDVELSVLGSSNTWRRVPLVSLMSRLNCKPVVGYPVSVEVSDDLFGCPSSRRDVQLPATSRFQRAVPSSALEKEEVDRLWQPHAKRGGAGAGAVTSSSRKTRGAASGATIACIPLRVVFSRINEALRMP</sequence>
<dbReference type="OMA" id="ALVEWCN"/>